<evidence type="ECO:0000256" key="4">
    <source>
        <dbReference type="ARBA" id="ARBA00022679"/>
    </source>
</evidence>
<dbReference type="PANTHER" id="PTHR21461:SF69">
    <property type="entry name" value="GLYCOSYLTRANSFERASE FAMILY 92 PROTEIN"/>
    <property type="match status" value="1"/>
</dbReference>
<keyword evidence="7" id="KW-0472">Membrane</keyword>
<proteinExistence type="inferred from homology"/>
<feature type="non-terminal residue" evidence="9">
    <location>
        <position position="1"/>
    </location>
</feature>
<evidence type="ECO:0000256" key="3">
    <source>
        <dbReference type="ARBA" id="ARBA00022676"/>
    </source>
</evidence>
<keyword evidence="4 8" id="KW-0808">Transferase</keyword>
<protein>
    <recommendedName>
        <fullName evidence="8">Glycosyltransferase family 92 protein</fullName>
        <ecNumber evidence="8">2.4.1.-</ecNumber>
    </recommendedName>
</protein>
<organism evidence="9 10">
    <name type="scientific">Mya arenaria</name>
    <name type="common">Soft-shell clam</name>
    <dbReference type="NCBI Taxonomy" id="6604"/>
    <lineage>
        <taxon>Eukaryota</taxon>
        <taxon>Metazoa</taxon>
        <taxon>Spiralia</taxon>
        <taxon>Lophotrochozoa</taxon>
        <taxon>Mollusca</taxon>
        <taxon>Bivalvia</taxon>
        <taxon>Autobranchia</taxon>
        <taxon>Heteroconchia</taxon>
        <taxon>Euheterodonta</taxon>
        <taxon>Imparidentia</taxon>
        <taxon>Neoheterodontei</taxon>
        <taxon>Myida</taxon>
        <taxon>Myoidea</taxon>
        <taxon>Myidae</taxon>
        <taxon>Mya</taxon>
    </lineage>
</organism>
<gene>
    <name evidence="9" type="ORF">MAR_020354</name>
</gene>
<feature type="non-terminal residue" evidence="9">
    <location>
        <position position="268"/>
    </location>
</feature>
<keyword evidence="10" id="KW-1185">Reference proteome</keyword>
<sequence>NKGRKWHISQEADLPRWKTRIRAARLNCLTDLNPSNVKGITVTHPNTTCPVQKNQYMNVEKPLNNPKTHTQLAICSKIAFHELNASHLLEWIEVHRLLGADLIVSYTYNLNEKALAVLKYYEKIGFVKLLSFDLPEKDIDLLLRTIPLFDCQNRLAGYKYYALLDTDEFLIPNTSDFKNAIKTYMTDIIVLLQDKQLTKLPKLAGFHFQTKIHALNWKESDSSSPLMIKRFSNSTPAFADRVKKLYFPNRVIVDRMLTHSLHAKPGFV</sequence>
<evidence type="ECO:0000313" key="9">
    <source>
        <dbReference type="EMBL" id="WAR04985.1"/>
    </source>
</evidence>
<evidence type="ECO:0000256" key="5">
    <source>
        <dbReference type="ARBA" id="ARBA00022692"/>
    </source>
</evidence>
<evidence type="ECO:0000256" key="7">
    <source>
        <dbReference type="ARBA" id="ARBA00023136"/>
    </source>
</evidence>
<name>A0ABY7E4P4_MYAAR</name>
<keyword evidence="6" id="KW-1133">Transmembrane helix</keyword>
<dbReference type="EMBL" id="CP111016">
    <property type="protein sequence ID" value="WAR04985.1"/>
    <property type="molecule type" value="Genomic_DNA"/>
</dbReference>
<dbReference type="Proteomes" id="UP001164746">
    <property type="component" value="Chromosome 5"/>
</dbReference>
<accession>A0ABY7E4P4</accession>
<dbReference type="PANTHER" id="PTHR21461">
    <property type="entry name" value="GLYCOSYLTRANSFERASE FAMILY 92 PROTEIN"/>
    <property type="match status" value="1"/>
</dbReference>
<reference evidence="9" key="1">
    <citation type="submission" date="2022-11" db="EMBL/GenBank/DDBJ databases">
        <title>Centuries of genome instability and evolution in soft-shell clam transmissible cancer (bioRxiv).</title>
        <authorList>
            <person name="Hart S.F.M."/>
            <person name="Yonemitsu M.A."/>
            <person name="Giersch R.M."/>
            <person name="Beal B.F."/>
            <person name="Arriagada G."/>
            <person name="Davis B.W."/>
            <person name="Ostrander E.A."/>
            <person name="Goff S.P."/>
            <person name="Metzger M.J."/>
        </authorList>
    </citation>
    <scope>NUCLEOTIDE SEQUENCE</scope>
    <source>
        <strain evidence="9">MELC-2E11</strain>
        <tissue evidence="9">Siphon/mantle</tissue>
    </source>
</reference>
<dbReference type="EC" id="2.4.1.-" evidence="8"/>
<dbReference type="Pfam" id="PF01697">
    <property type="entry name" value="Glyco_transf_92"/>
    <property type="match status" value="1"/>
</dbReference>
<evidence type="ECO:0000256" key="2">
    <source>
        <dbReference type="ARBA" id="ARBA00007647"/>
    </source>
</evidence>
<evidence type="ECO:0000256" key="8">
    <source>
        <dbReference type="RuleBase" id="RU366017"/>
    </source>
</evidence>
<comment type="subcellular location">
    <subcellularLocation>
        <location evidence="1">Membrane</location>
        <topology evidence="1">Single-pass membrane protein</topology>
    </subcellularLocation>
</comment>
<keyword evidence="3 8" id="KW-0328">Glycosyltransferase</keyword>
<evidence type="ECO:0000313" key="10">
    <source>
        <dbReference type="Proteomes" id="UP001164746"/>
    </source>
</evidence>
<comment type="similarity">
    <text evidence="2 8">Belongs to the glycosyltransferase 92 family.</text>
</comment>
<dbReference type="InterPro" id="IPR008166">
    <property type="entry name" value="Glyco_transf_92"/>
</dbReference>
<evidence type="ECO:0000256" key="1">
    <source>
        <dbReference type="ARBA" id="ARBA00004167"/>
    </source>
</evidence>
<evidence type="ECO:0000256" key="6">
    <source>
        <dbReference type="ARBA" id="ARBA00022989"/>
    </source>
</evidence>
<keyword evidence="5" id="KW-0812">Transmembrane</keyword>